<dbReference type="Gene3D" id="2.60.40.150">
    <property type="entry name" value="C2 domain"/>
    <property type="match status" value="1"/>
</dbReference>
<gene>
    <name evidence="3" type="ORF">OKIOD_LOCUS13662</name>
</gene>
<dbReference type="PANTHER" id="PTHR10857:SF106">
    <property type="entry name" value="C2 DOMAIN-CONTAINING PROTEIN"/>
    <property type="match status" value="1"/>
</dbReference>
<dbReference type="SMART" id="SM00327">
    <property type="entry name" value="VWA"/>
    <property type="match status" value="1"/>
</dbReference>
<dbReference type="SUPFAM" id="SSF49562">
    <property type="entry name" value="C2 domain (Calcium/lipid-binding domain, CaLB)"/>
    <property type="match status" value="1"/>
</dbReference>
<dbReference type="InterPro" id="IPR036465">
    <property type="entry name" value="vWFA_dom_sf"/>
</dbReference>
<dbReference type="InterPro" id="IPR010734">
    <property type="entry name" value="Copine_C"/>
</dbReference>
<sequence length="507" mass="56935">MNLCEPVELSIKCRNLPDKDFSSKSDPFVIMYFEENGRKTEFARTEIVRDSLNPEFSTKFDVDYFFEKKQNVVFEVMDSDDGTNRGKDRHDELGECKTTLGEIIGASSGRHIRRLPIAVENVPTKKGFFTGKEAVRTILEIRRGAGDADNTLVFRSKELKSEDPKFQVEIPGAKLNNGDPSREILIQLYRYRKSEMAQELIGQISLDGHELENWASSGEKKGIKDKTCAKLKNFKKSVDYTFFDFISHGLMINCMTSIDFTGSNGDPKSQNSLHFVDNSGSNRFNQYESAIWSVNSILEDYDSDKLFPVYGFGAKVPNLGVSHMFPCNLNPQNPFVQGTTGVLQTYRDCIRAVQLYGPTNFAPTIREASRMAAEADKRKNYFVLLILTDGAITDVDSTINAIVQASNHPLSIIIVGVGSADFSTMECLDGDDGVLVDSHRNRAARDIVQFVPFSRFCRPNSPPDMAGLASEVLKEVPKQVTSFMRSHGITPNLDFQYQQFDPTVPRY</sequence>
<comment type="similarity">
    <text evidence="1">Belongs to the copine family.</text>
</comment>
<evidence type="ECO:0000259" key="2">
    <source>
        <dbReference type="PROSITE" id="PS50004"/>
    </source>
</evidence>
<evidence type="ECO:0000313" key="3">
    <source>
        <dbReference type="EMBL" id="CAG5110498.1"/>
    </source>
</evidence>
<dbReference type="PROSITE" id="PS50004">
    <property type="entry name" value="C2"/>
    <property type="match status" value="1"/>
</dbReference>
<dbReference type="Proteomes" id="UP001158576">
    <property type="component" value="Chromosome 2"/>
</dbReference>
<name>A0ABN7T223_OIKDI</name>
<dbReference type="InterPro" id="IPR045052">
    <property type="entry name" value="Copine"/>
</dbReference>
<dbReference type="CDD" id="cd04048">
    <property type="entry name" value="C2A_Copine"/>
    <property type="match status" value="1"/>
</dbReference>
<dbReference type="Pfam" id="PF07002">
    <property type="entry name" value="Copine"/>
    <property type="match status" value="1"/>
</dbReference>
<dbReference type="PANTHER" id="PTHR10857">
    <property type="entry name" value="COPINE"/>
    <property type="match status" value="1"/>
</dbReference>
<dbReference type="InterPro" id="IPR000008">
    <property type="entry name" value="C2_dom"/>
</dbReference>
<feature type="domain" description="C2" evidence="2">
    <location>
        <begin position="1"/>
        <end position="115"/>
    </location>
</feature>
<organism evidence="3 4">
    <name type="scientific">Oikopleura dioica</name>
    <name type="common">Tunicate</name>
    <dbReference type="NCBI Taxonomy" id="34765"/>
    <lineage>
        <taxon>Eukaryota</taxon>
        <taxon>Metazoa</taxon>
        <taxon>Chordata</taxon>
        <taxon>Tunicata</taxon>
        <taxon>Appendicularia</taxon>
        <taxon>Copelata</taxon>
        <taxon>Oikopleuridae</taxon>
        <taxon>Oikopleura</taxon>
    </lineage>
</organism>
<accession>A0ABN7T223</accession>
<evidence type="ECO:0000313" key="4">
    <source>
        <dbReference type="Proteomes" id="UP001158576"/>
    </source>
</evidence>
<dbReference type="EMBL" id="OU015567">
    <property type="protein sequence ID" value="CAG5110498.1"/>
    <property type="molecule type" value="Genomic_DNA"/>
</dbReference>
<dbReference type="SMART" id="SM00239">
    <property type="entry name" value="C2"/>
    <property type="match status" value="1"/>
</dbReference>
<dbReference type="InterPro" id="IPR002035">
    <property type="entry name" value="VWF_A"/>
</dbReference>
<dbReference type="InterPro" id="IPR035892">
    <property type="entry name" value="C2_domain_sf"/>
</dbReference>
<proteinExistence type="inferred from homology"/>
<evidence type="ECO:0000256" key="1">
    <source>
        <dbReference type="ARBA" id="ARBA00009048"/>
    </source>
</evidence>
<dbReference type="Pfam" id="PF00168">
    <property type="entry name" value="C2"/>
    <property type="match status" value="1"/>
</dbReference>
<reference evidence="3 4" key="1">
    <citation type="submission" date="2021-04" db="EMBL/GenBank/DDBJ databases">
        <authorList>
            <person name="Bliznina A."/>
        </authorList>
    </citation>
    <scope>NUCLEOTIDE SEQUENCE [LARGE SCALE GENOMIC DNA]</scope>
</reference>
<dbReference type="Gene3D" id="3.40.50.410">
    <property type="entry name" value="von Willebrand factor, type A domain"/>
    <property type="match status" value="1"/>
</dbReference>
<keyword evidence="4" id="KW-1185">Reference proteome</keyword>
<dbReference type="SUPFAM" id="SSF53300">
    <property type="entry name" value="vWA-like"/>
    <property type="match status" value="1"/>
</dbReference>
<protein>
    <submittedName>
        <fullName evidence="3">Oidioi.mRNA.OKI2018_I69.chr2.g4897.t1.cds</fullName>
    </submittedName>
</protein>